<accession>A0A852TK94</accession>
<dbReference type="AlphaFoldDB" id="A0A852TK94"/>
<dbReference type="Proteomes" id="UP000548423">
    <property type="component" value="Unassembled WGS sequence"/>
</dbReference>
<protein>
    <submittedName>
        <fullName evidence="1">Uncharacterized protein</fullName>
    </submittedName>
</protein>
<comment type="caution">
    <text evidence="1">The sequence shown here is derived from an EMBL/GenBank/DDBJ whole genome shotgun (WGS) entry which is preliminary data.</text>
</comment>
<name>A0A852TK94_9BACI</name>
<proteinExistence type="predicted"/>
<sequence>MVRSIFVRVQWLAALYLCRAIFHEVVFKGGSLPFFQNYKMNIER</sequence>
<reference evidence="2" key="2">
    <citation type="submission" date="2020-08" db="EMBL/GenBank/DDBJ databases">
        <title>The Agave Microbiome: Exploring the role of microbial communities in plant adaptations to desert environments.</title>
        <authorList>
            <person name="Partida-Martinez L.P."/>
        </authorList>
    </citation>
    <scope>NUCLEOTIDE SEQUENCE [LARGE SCALE GENOMIC DNA]</scope>
    <source>
        <strain evidence="2">AT2.8</strain>
    </source>
</reference>
<organism evidence="1 2">
    <name type="scientific">Neobacillus niacini</name>
    <dbReference type="NCBI Taxonomy" id="86668"/>
    <lineage>
        <taxon>Bacteria</taxon>
        <taxon>Bacillati</taxon>
        <taxon>Bacillota</taxon>
        <taxon>Bacilli</taxon>
        <taxon>Bacillales</taxon>
        <taxon>Bacillaceae</taxon>
        <taxon>Neobacillus</taxon>
    </lineage>
</organism>
<reference evidence="2" key="1">
    <citation type="submission" date="2020-07" db="EMBL/GenBank/DDBJ databases">
        <authorList>
            <person name="Partida-Martinez L."/>
            <person name="Huntemann M."/>
            <person name="Clum A."/>
            <person name="Wang J."/>
            <person name="Palaniappan K."/>
            <person name="Ritter S."/>
            <person name="Chen I.-M."/>
            <person name="Stamatis D."/>
            <person name="Reddy T."/>
            <person name="O'Malley R."/>
            <person name="Daum C."/>
            <person name="Shapiro N."/>
            <person name="Ivanova N."/>
            <person name="Kyrpides N."/>
            <person name="Woyke T."/>
        </authorList>
    </citation>
    <scope>NUCLEOTIDE SEQUENCE [LARGE SCALE GENOMIC DNA]</scope>
    <source>
        <strain evidence="2">AT2.8</strain>
    </source>
</reference>
<evidence type="ECO:0000313" key="2">
    <source>
        <dbReference type="Proteomes" id="UP000548423"/>
    </source>
</evidence>
<dbReference type="NCBIfam" id="NF041642">
    <property type="entry name" value="RAxF_45"/>
    <property type="match status" value="1"/>
</dbReference>
<evidence type="ECO:0000313" key="1">
    <source>
        <dbReference type="EMBL" id="NYE09203.1"/>
    </source>
</evidence>
<dbReference type="InterPro" id="IPR048146">
    <property type="entry name" value="RAxF_45-like"/>
</dbReference>
<gene>
    <name evidence="1" type="ORF">F4694_006060</name>
</gene>
<dbReference type="EMBL" id="JACCBX010000019">
    <property type="protein sequence ID" value="NYE09203.1"/>
    <property type="molecule type" value="Genomic_DNA"/>
</dbReference>